<evidence type="ECO:0000313" key="2">
    <source>
        <dbReference type="EMBL" id="CAF4208405.1"/>
    </source>
</evidence>
<dbReference type="EMBL" id="CAJOBJ010020004">
    <property type="protein sequence ID" value="CAF4208405.1"/>
    <property type="molecule type" value="Genomic_DNA"/>
</dbReference>
<feature type="non-terminal residue" evidence="3">
    <location>
        <position position="112"/>
    </location>
</feature>
<name>A0A8S3H0M2_9BILA</name>
<protein>
    <submittedName>
        <fullName evidence="3">Uncharacterized protein</fullName>
    </submittedName>
</protein>
<accession>A0A8S3H0M2</accession>
<evidence type="ECO:0000313" key="4">
    <source>
        <dbReference type="Proteomes" id="UP000681967"/>
    </source>
</evidence>
<feature type="region of interest" description="Disordered" evidence="1">
    <location>
        <begin position="37"/>
        <end position="112"/>
    </location>
</feature>
<dbReference type="Proteomes" id="UP000681720">
    <property type="component" value="Unassembled WGS sequence"/>
</dbReference>
<feature type="non-terminal residue" evidence="3">
    <location>
        <position position="1"/>
    </location>
</feature>
<organism evidence="3 4">
    <name type="scientific">Rotaria magnacalcarata</name>
    <dbReference type="NCBI Taxonomy" id="392030"/>
    <lineage>
        <taxon>Eukaryota</taxon>
        <taxon>Metazoa</taxon>
        <taxon>Spiralia</taxon>
        <taxon>Gnathifera</taxon>
        <taxon>Rotifera</taxon>
        <taxon>Eurotatoria</taxon>
        <taxon>Bdelloidea</taxon>
        <taxon>Philodinida</taxon>
        <taxon>Philodinidae</taxon>
        <taxon>Rotaria</taxon>
    </lineage>
</organism>
<evidence type="ECO:0000256" key="1">
    <source>
        <dbReference type="SAM" id="MobiDB-lite"/>
    </source>
</evidence>
<feature type="compositionally biased region" description="Acidic residues" evidence="1">
    <location>
        <begin position="64"/>
        <end position="80"/>
    </location>
</feature>
<proteinExistence type="predicted"/>
<reference evidence="3" key="1">
    <citation type="submission" date="2021-02" db="EMBL/GenBank/DDBJ databases">
        <authorList>
            <person name="Nowell W R."/>
        </authorList>
    </citation>
    <scope>NUCLEOTIDE SEQUENCE</scope>
</reference>
<gene>
    <name evidence="3" type="ORF">BYL167_LOCUS77869</name>
    <name evidence="2" type="ORF">GIL414_LOCUS21883</name>
</gene>
<comment type="caution">
    <text evidence="3">The sequence shown here is derived from an EMBL/GenBank/DDBJ whole genome shotgun (WGS) entry which is preliminary data.</text>
</comment>
<dbReference type="AlphaFoldDB" id="A0A8S3H0M2"/>
<evidence type="ECO:0000313" key="3">
    <source>
        <dbReference type="EMBL" id="CAF5174014.1"/>
    </source>
</evidence>
<dbReference type="Proteomes" id="UP000681967">
    <property type="component" value="Unassembled WGS sequence"/>
</dbReference>
<sequence length="112" mass="11808">IGNNELREPLEKSAAAAAACCCNNDDDTLEQLIVAGGVDDDGVGGLSGVDERERRDIGDRERDLDEPDEDEFDEDDDDDGDRLIDVFGFCGGTGGGEDEARPAFARSGRGAG</sequence>
<dbReference type="EMBL" id="CAJOBH010284911">
    <property type="protein sequence ID" value="CAF5174014.1"/>
    <property type="molecule type" value="Genomic_DNA"/>
</dbReference>
<feature type="compositionally biased region" description="Basic and acidic residues" evidence="1">
    <location>
        <begin position="49"/>
        <end position="63"/>
    </location>
</feature>